<proteinExistence type="predicted"/>
<keyword evidence="2" id="KW-1185">Reference proteome</keyword>
<gene>
    <name evidence="1" type="ORF">BLA29_015085</name>
</gene>
<dbReference type="EMBL" id="MUJZ01012358">
    <property type="protein sequence ID" value="OTF81685.1"/>
    <property type="molecule type" value="Genomic_DNA"/>
</dbReference>
<evidence type="ECO:0000313" key="2">
    <source>
        <dbReference type="Proteomes" id="UP000194236"/>
    </source>
</evidence>
<feature type="non-terminal residue" evidence="1">
    <location>
        <position position="81"/>
    </location>
</feature>
<evidence type="ECO:0000313" key="1">
    <source>
        <dbReference type="EMBL" id="OTF81685.1"/>
    </source>
</evidence>
<protein>
    <submittedName>
        <fullName evidence="1">Uncharacterized protein</fullName>
    </submittedName>
</protein>
<reference evidence="1 2" key="1">
    <citation type="submission" date="2017-03" db="EMBL/GenBank/DDBJ databases">
        <title>Genome Survey of Euroglyphus maynei.</title>
        <authorList>
            <person name="Arlian L.G."/>
            <person name="Morgan M.S."/>
            <person name="Rider S.D."/>
        </authorList>
    </citation>
    <scope>NUCLEOTIDE SEQUENCE [LARGE SCALE GENOMIC DNA]</scope>
    <source>
        <strain evidence="1">Arlian Lab</strain>
        <tissue evidence="1">Whole body</tissue>
    </source>
</reference>
<organism evidence="1 2">
    <name type="scientific">Euroglyphus maynei</name>
    <name type="common">Mayne's house dust mite</name>
    <dbReference type="NCBI Taxonomy" id="6958"/>
    <lineage>
        <taxon>Eukaryota</taxon>
        <taxon>Metazoa</taxon>
        <taxon>Ecdysozoa</taxon>
        <taxon>Arthropoda</taxon>
        <taxon>Chelicerata</taxon>
        <taxon>Arachnida</taxon>
        <taxon>Acari</taxon>
        <taxon>Acariformes</taxon>
        <taxon>Sarcoptiformes</taxon>
        <taxon>Astigmata</taxon>
        <taxon>Psoroptidia</taxon>
        <taxon>Analgoidea</taxon>
        <taxon>Pyroglyphidae</taxon>
        <taxon>Pyroglyphinae</taxon>
        <taxon>Euroglyphus</taxon>
    </lineage>
</organism>
<comment type="caution">
    <text evidence="1">The sequence shown here is derived from an EMBL/GenBank/DDBJ whole genome shotgun (WGS) entry which is preliminary data.</text>
</comment>
<name>A0A1Y3BRA4_EURMA</name>
<accession>A0A1Y3BRA4</accession>
<feature type="non-terminal residue" evidence="1">
    <location>
        <position position="1"/>
    </location>
</feature>
<dbReference type="Proteomes" id="UP000194236">
    <property type="component" value="Unassembled WGS sequence"/>
</dbReference>
<sequence length="81" mass="9623">YGYPNHLAFCSTHFRHLNSETKLQLKTSGKFSQLGQQTMRLAPTWNKTRKQNKGKEKKRKEKPRHWLGRARVSIFIAHILY</sequence>
<dbReference type="AlphaFoldDB" id="A0A1Y3BRA4"/>